<dbReference type="PANTHER" id="PTHR42855">
    <property type="entry name" value="ABC TRANSPORTER ATP-BINDING SUBUNIT"/>
    <property type="match status" value="1"/>
</dbReference>
<comment type="caution">
    <text evidence="1">The sequence shown here is derived from an EMBL/GenBank/DDBJ whole genome shotgun (WGS) entry which is preliminary data.</text>
</comment>
<protein>
    <recommendedName>
        <fullName evidence="3">ABC transporter ATP-binding protein</fullName>
    </recommendedName>
</protein>
<proteinExistence type="predicted"/>
<dbReference type="EMBL" id="MWUU01000009">
    <property type="protein sequence ID" value="PCF54862.1"/>
    <property type="molecule type" value="Genomic_DNA"/>
</dbReference>
<reference evidence="1 2" key="1">
    <citation type="journal article" date="2017" name="PLoS ONE">
        <title>Development of a real-time PCR for detection of Staphylococcus pseudintermedius using a novel automated comparison of whole-genome sequences.</title>
        <authorList>
            <person name="Verstappen K.M."/>
            <person name="Huijbregts L."/>
            <person name="Spaninks M."/>
            <person name="Wagenaar J.A."/>
            <person name="Fluit A.C."/>
            <person name="Duim B."/>
        </authorList>
    </citation>
    <scope>NUCLEOTIDE SEQUENCE [LARGE SCALE GENOMIC DNA]</scope>
    <source>
        <strain evidence="1 2">215070706401-1</strain>
    </source>
</reference>
<accession>A0A2A4GWS8</accession>
<dbReference type="InterPro" id="IPR027417">
    <property type="entry name" value="P-loop_NTPase"/>
</dbReference>
<evidence type="ECO:0008006" key="3">
    <source>
        <dbReference type="Google" id="ProtNLM"/>
    </source>
</evidence>
<dbReference type="Proteomes" id="UP000218335">
    <property type="component" value="Unassembled WGS sequence"/>
</dbReference>
<gene>
    <name evidence="1" type="ORF">B5C08_07895</name>
</gene>
<dbReference type="AlphaFoldDB" id="A0A2A4GWS8"/>
<evidence type="ECO:0000313" key="2">
    <source>
        <dbReference type="Proteomes" id="UP000218335"/>
    </source>
</evidence>
<dbReference type="SUPFAM" id="SSF52540">
    <property type="entry name" value="P-loop containing nucleoside triphosphate hydrolases"/>
    <property type="match status" value="1"/>
</dbReference>
<sequence length="73" mass="8277">MKVSLLSLLVAESDILILDEMTNFLDIKAIEAVEKVLTAYSGILIFVSHDQYFVQHIATTILDMDSFEKCRLL</sequence>
<dbReference type="PANTHER" id="PTHR42855:SF2">
    <property type="entry name" value="DRUG RESISTANCE ABC TRANSPORTER,ATP-BINDING PROTEIN"/>
    <property type="match status" value="1"/>
</dbReference>
<name>A0A2A4GWS8_9STAP</name>
<evidence type="ECO:0000313" key="1">
    <source>
        <dbReference type="EMBL" id="PCF54862.1"/>
    </source>
</evidence>
<organism evidence="1 2">
    <name type="scientific">Staphylococcus delphini</name>
    <dbReference type="NCBI Taxonomy" id="53344"/>
    <lineage>
        <taxon>Bacteria</taxon>
        <taxon>Bacillati</taxon>
        <taxon>Bacillota</taxon>
        <taxon>Bacilli</taxon>
        <taxon>Bacillales</taxon>
        <taxon>Staphylococcaceae</taxon>
        <taxon>Staphylococcus</taxon>
        <taxon>Staphylococcus intermedius group</taxon>
    </lineage>
</organism>
<dbReference type="InterPro" id="IPR051309">
    <property type="entry name" value="ABCF_ATPase"/>
</dbReference>
<dbReference type="Gene3D" id="3.40.50.300">
    <property type="entry name" value="P-loop containing nucleotide triphosphate hydrolases"/>
    <property type="match status" value="1"/>
</dbReference>